<reference evidence="5 6" key="1">
    <citation type="submission" date="2023-07" db="EMBL/GenBank/DDBJ databases">
        <title>Genomic Encyclopedia of Type Strains, Phase IV (KMG-IV): sequencing the most valuable type-strain genomes for metagenomic binning, comparative biology and taxonomic classification.</title>
        <authorList>
            <person name="Goeker M."/>
        </authorList>
    </citation>
    <scope>NUCLEOTIDE SEQUENCE [LARGE SCALE GENOMIC DNA]</scope>
    <source>
        <strain evidence="5 6">DSM 12751</strain>
    </source>
</reference>
<dbReference type="EMBL" id="JAUSTY010000021">
    <property type="protein sequence ID" value="MDQ0167913.1"/>
    <property type="molecule type" value="Genomic_DNA"/>
</dbReference>
<dbReference type="PANTHER" id="PTHR30632">
    <property type="entry name" value="MOLYBDATE-BINDING PERIPLASMIC PROTEIN"/>
    <property type="match status" value="1"/>
</dbReference>
<keyword evidence="2" id="KW-0479">Metal-binding</keyword>
<dbReference type="RefSeq" id="WP_307397223.1">
    <property type="nucleotide sequence ID" value="NZ_BAAADK010000013.1"/>
</dbReference>
<dbReference type="Gene3D" id="3.40.190.10">
    <property type="entry name" value="Periplasmic binding protein-like II"/>
    <property type="match status" value="2"/>
</dbReference>
<keyword evidence="3 4" id="KW-0732">Signal</keyword>
<accession>A0ABT9W3U3</accession>
<evidence type="ECO:0000256" key="4">
    <source>
        <dbReference type="SAM" id="SignalP"/>
    </source>
</evidence>
<keyword evidence="6" id="KW-1185">Reference proteome</keyword>
<feature type="chain" id="PRO_5046666558" evidence="4">
    <location>
        <begin position="23"/>
        <end position="259"/>
    </location>
</feature>
<comment type="caution">
    <text evidence="5">The sequence shown here is derived from an EMBL/GenBank/DDBJ whole genome shotgun (WGS) entry which is preliminary data.</text>
</comment>
<evidence type="ECO:0000256" key="2">
    <source>
        <dbReference type="ARBA" id="ARBA00022723"/>
    </source>
</evidence>
<dbReference type="PIRSF" id="PIRSF004846">
    <property type="entry name" value="ModA"/>
    <property type="match status" value="1"/>
</dbReference>
<comment type="similarity">
    <text evidence="1">Belongs to the bacterial solute-binding protein ModA family.</text>
</comment>
<dbReference type="InterPro" id="IPR041879">
    <property type="entry name" value="YvgL-like_PBP2"/>
</dbReference>
<feature type="signal peptide" evidence="4">
    <location>
        <begin position="1"/>
        <end position="22"/>
    </location>
</feature>
<evidence type="ECO:0000313" key="6">
    <source>
        <dbReference type="Proteomes" id="UP001235840"/>
    </source>
</evidence>
<dbReference type="Pfam" id="PF13531">
    <property type="entry name" value="SBP_bac_11"/>
    <property type="match status" value="1"/>
</dbReference>
<dbReference type="PROSITE" id="PS51257">
    <property type="entry name" value="PROKAR_LIPOPROTEIN"/>
    <property type="match status" value="1"/>
</dbReference>
<gene>
    <name evidence="5" type="ORF">J2S11_003843</name>
</gene>
<name>A0ABT9W3U3_9BACI</name>
<evidence type="ECO:0000256" key="1">
    <source>
        <dbReference type="ARBA" id="ARBA00009175"/>
    </source>
</evidence>
<dbReference type="PANTHER" id="PTHR30632:SF0">
    <property type="entry name" value="SULFATE-BINDING PROTEIN"/>
    <property type="match status" value="1"/>
</dbReference>
<proteinExistence type="inferred from homology"/>
<evidence type="ECO:0000256" key="3">
    <source>
        <dbReference type="ARBA" id="ARBA00022729"/>
    </source>
</evidence>
<organism evidence="5 6">
    <name type="scientific">Caldalkalibacillus horti</name>
    <dbReference type="NCBI Taxonomy" id="77523"/>
    <lineage>
        <taxon>Bacteria</taxon>
        <taxon>Bacillati</taxon>
        <taxon>Bacillota</taxon>
        <taxon>Bacilli</taxon>
        <taxon>Bacillales</taxon>
        <taxon>Bacillaceae</taxon>
        <taxon>Caldalkalibacillus</taxon>
    </lineage>
</organism>
<dbReference type="Proteomes" id="UP001235840">
    <property type="component" value="Unassembled WGS sequence"/>
</dbReference>
<dbReference type="SUPFAM" id="SSF53850">
    <property type="entry name" value="Periplasmic binding protein-like II"/>
    <property type="match status" value="1"/>
</dbReference>
<protein>
    <submittedName>
        <fullName evidence="5">Molybdate transport system substrate-binding protein</fullName>
    </submittedName>
</protein>
<dbReference type="InterPro" id="IPR050682">
    <property type="entry name" value="ModA/WtpA"/>
</dbReference>
<dbReference type="NCBIfam" id="TIGR01256">
    <property type="entry name" value="modA"/>
    <property type="match status" value="1"/>
</dbReference>
<sequence>MVSRKMKLIIILCFMTSVLLVAGCANSSSDGQVELHVMTAASMTNAMTDLIEMYKNEQENITIIPNYGSSGQLKTQIDQGAPADLFLSAAVRWVDELEAEDKVTEQVDYLRNDLVLVTHKNSDLELQSFEDLTNDNVQSVSIGQPETVPAGEYATQALENMQLFSELEPKIIFGSDVRQVLTYVQTGNVDAGLVYRTDAILIDDTEIALEVDHQLHDEIIYPIALLSSSDHPDEAKAFYEWLLTDEAIQIFQKYGFTGM</sequence>
<dbReference type="InterPro" id="IPR005950">
    <property type="entry name" value="ModA"/>
</dbReference>
<dbReference type="CDD" id="cd13537">
    <property type="entry name" value="PBP2_YvgL_like"/>
    <property type="match status" value="1"/>
</dbReference>
<evidence type="ECO:0000313" key="5">
    <source>
        <dbReference type="EMBL" id="MDQ0167913.1"/>
    </source>
</evidence>